<name>A0AAD9R232_ACRCE</name>
<feature type="transmembrane region" description="Helical" evidence="6">
    <location>
        <begin position="1251"/>
        <end position="1274"/>
    </location>
</feature>
<evidence type="ECO:0000256" key="2">
    <source>
        <dbReference type="ARBA" id="ARBA00022692"/>
    </source>
</evidence>
<feature type="transmembrane region" description="Helical" evidence="6">
    <location>
        <begin position="109"/>
        <end position="129"/>
    </location>
</feature>
<evidence type="ECO:0000256" key="4">
    <source>
        <dbReference type="ARBA" id="ARBA00023136"/>
    </source>
</evidence>
<evidence type="ECO:0000313" key="8">
    <source>
        <dbReference type="EMBL" id="KAK2571693.1"/>
    </source>
</evidence>
<evidence type="ECO:0000256" key="5">
    <source>
        <dbReference type="SAM" id="MobiDB-lite"/>
    </source>
</evidence>
<feature type="compositionally biased region" description="Basic and acidic residues" evidence="5">
    <location>
        <begin position="501"/>
        <end position="511"/>
    </location>
</feature>
<keyword evidence="4 6" id="KW-0472">Membrane</keyword>
<feature type="transmembrane region" description="Helical" evidence="6">
    <location>
        <begin position="811"/>
        <end position="835"/>
    </location>
</feature>
<feature type="transmembrane region" description="Helical" evidence="6">
    <location>
        <begin position="1181"/>
        <end position="1199"/>
    </location>
</feature>
<feature type="transmembrane region" description="Helical" evidence="6">
    <location>
        <begin position="1354"/>
        <end position="1379"/>
    </location>
</feature>
<sequence>MDNNMKKGHQTDGKNSLDDVETMYNPLDENCTETRCRVLENVEHFVFAFFCAEMVIKMVAMGVTGNRVISNNNYLTIIRAFRVLRPLRAINKVPSIRILVTLLLDTLPMLGNVLLLSFLIFFVFGIISVQLWQGKLRNRCFTNFPENSSFFTRSTFYKPSFDEPDFVCSLPEDGGTSRCSNISPKDTNCSGSFEDNSINWKKYYNICKEVGPNPFYDLVSFDNIGIAWIVIFQVITLEGWSDIMYFVQDAHSSLSWIYFVVLIVFQETKAREIELIESTKDEAQPNSSEPLRAVIKFAKNLCSCRTEDEPQVHHHHHHHFYHHHHFHHHMYNCYQPASPGIFHSTPTNEPSFIFPSSDIPNIQVGGDAAMGFPSNAEQCEINPDFLAPPDRVSRRNSKTSICSHTLSIHSETSSEVSFQGIVAQSKSSVTLNVPSPTANGSFFAFASSNSAQASRKNSFNESSEVSSSVTVFADINPRSVGTGTAQDKETKSKRYPKREHKPLTRPKEKDLLKHRRLSQPAHLIEMNSFPQSPNVSSYSPSEMLDQNMSCIDFSQNERNRDQSEIEKVLSCADLSISEFPLKTQGSDNQTKVTSSKPNKHPQIQRGATTQSEDDMFESLFNLRQSASYDVTARRGAWQSLRALCRKVAASKHFTFFIMPDFLTDAMEITNKIFVCIFSFEMVIKLLGDGIAMYLSSGQNVFDGIIVIVSVCEILLSRQTSALSVFRSIRLLRIFKLVRPVRYQLLVVIKTMTSVMTFFGLLFLFIFAFAILGMNLFGGKFEFPNKEGKSILTQENWNLVMYDGMRTTNKWAALYFTALMAIGYYVLFNLLVAILVEGFTNTGTEEQKGQNSNSGKEDTPKISKTFYGSQNCCPGGYYHDDLPEFCGHGLRNALGSTFRLKTNNFNTNSFASLKQDQAAQRKLGKRLPDKSDYTRESLETYRLTMPELKRMRKVPASMILKIERIPQNTADNSSTNKRGFVITGNDVEDRRACISTKDVANFPVEATLKNMLEDEEERGYCSHESTGGDQWRDIPKASLPDPVGRQVNADRQTNDDMFRCRMASVCGHKYFDYVVLLFILISCIVLAMEEPNILPKKRQIIDATMLLLTVVAHGFVVGPGTYLKDGWNVLDGSLVLVSLIDVIITYRSIFTLSRTSASEVLGTLKLVVQTLLYSLKPIGNTVLIAAIFFVMFGILGVQIFKGKFHYCKGNDNALISLFVFSTRDGWVKIMHNGIDAVGIDQQPITNYAEWRLVYFIPFLMLGGFLVLNMIVGVVVENFQRCRERLEDEEKQKKRKKLLGKVKTEKQEDDKRNYSEGYSKWRLRILGICLHPYWDVSIAIVILVNSLEVFVEIANYFFTGVFVWNLVDLVIVVLSLAGIIIESLNSARNVLKIMINPTLVKLAKGVRSLLDTLLLILDCCSSFYFLSILVWGFKCCPSHPCQGLGPHAHFRDFGTAMLTLFRIATGDNWNGILEDTLRCSSEDKCEEYCCVSKYTAPLFFFTFVLAAQFVLVNVVIAVLMKHLKESKEKIAANMAIKDLEKKLKLLTLSAKNFIKAKARRSDPVTTSRRQSIVQLGLSGIELVQLRQSEAPETVKKSAFCTDLARADAIFQEFLRLNDSLRMVKMTIVRTSSHNTEHVTPTPVTQYPRRRRNTLSGIRELQKTSSNLKKYTVYKSGTEL</sequence>
<dbReference type="GO" id="GO:0070509">
    <property type="term" value="P:calcium ion import"/>
    <property type="evidence" value="ECO:0007669"/>
    <property type="project" value="TreeGrafter"/>
</dbReference>
<dbReference type="PANTHER" id="PTHR10037:SF230">
    <property type="entry name" value="CA[2+]-CHANNEL PROTEIN ALPHA[[1]] SUBUNIT T, ISOFORM F"/>
    <property type="match status" value="1"/>
</dbReference>
<evidence type="ECO:0000256" key="1">
    <source>
        <dbReference type="ARBA" id="ARBA00004141"/>
    </source>
</evidence>
<evidence type="ECO:0000259" key="7">
    <source>
        <dbReference type="Pfam" id="PF00520"/>
    </source>
</evidence>
<feature type="transmembrane region" description="Helical" evidence="6">
    <location>
        <begin position="1496"/>
        <end position="1518"/>
    </location>
</feature>
<dbReference type="Pfam" id="PF00520">
    <property type="entry name" value="Ion_trans"/>
    <property type="match status" value="4"/>
</dbReference>
<gene>
    <name evidence="8" type="ORF">P5673_003069</name>
</gene>
<dbReference type="GO" id="GO:0001518">
    <property type="term" value="C:voltage-gated sodium channel complex"/>
    <property type="evidence" value="ECO:0007669"/>
    <property type="project" value="TreeGrafter"/>
</dbReference>
<feature type="transmembrane region" description="Helical" evidence="6">
    <location>
        <begin position="1128"/>
        <end position="1149"/>
    </location>
</feature>
<dbReference type="GO" id="GO:0043005">
    <property type="term" value="C:neuron projection"/>
    <property type="evidence" value="ECO:0007669"/>
    <property type="project" value="TreeGrafter"/>
</dbReference>
<dbReference type="Proteomes" id="UP001249851">
    <property type="component" value="Unassembled WGS sequence"/>
</dbReference>
<proteinExistence type="predicted"/>
<feature type="transmembrane region" description="Helical" evidence="6">
    <location>
        <begin position="1069"/>
        <end position="1087"/>
    </location>
</feature>
<dbReference type="EMBL" id="JARQWQ010000005">
    <property type="protein sequence ID" value="KAK2571693.1"/>
    <property type="molecule type" value="Genomic_DNA"/>
</dbReference>
<feature type="domain" description="Ion transport" evidence="7">
    <location>
        <begin position="1338"/>
        <end position="1526"/>
    </location>
</feature>
<organism evidence="8 9">
    <name type="scientific">Acropora cervicornis</name>
    <name type="common">Staghorn coral</name>
    <dbReference type="NCBI Taxonomy" id="6130"/>
    <lineage>
        <taxon>Eukaryota</taxon>
        <taxon>Metazoa</taxon>
        <taxon>Cnidaria</taxon>
        <taxon>Anthozoa</taxon>
        <taxon>Hexacorallia</taxon>
        <taxon>Scleractinia</taxon>
        <taxon>Astrocoeniina</taxon>
        <taxon>Acroporidae</taxon>
        <taxon>Acropora</taxon>
    </lineage>
</organism>
<comment type="subcellular location">
    <subcellularLocation>
        <location evidence="1">Membrane</location>
        <topology evidence="1">Multi-pass membrane protein</topology>
    </subcellularLocation>
</comment>
<feature type="domain" description="Ion transport" evidence="7">
    <location>
        <begin position="71"/>
        <end position="265"/>
    </location>
</feature>
<evidence type="ECO:0000256" key="3">
    <source>
        <dbReference type="ARBA" id="ARBA00022989"/>
    </source>
</evidence>
<feature type="domain" description="Ion transport" evidence="7">
    <location>
        <begin position="1067"/>
        <end position="1284"/>
    </location>
</feature>
<feature type="region of interest" description="Disordered" evidence="5">
    <location>
        <begin position="477"/>
        <end position="513"/>
    </location>
</feature>
<keyword evidence="3 6" id="KW-1133">Transmembrane helix</keyword>
<dbReference type="SUPFAM" id="SSF81324">
    <property type="entry name" value="Voltage-gated potassium channels"/>
    <property type="match status" value="4"/>
</dbReference>
<reference evidence="8" key="1">
    <citation type="journal article" date="2023" name="G3 (Bethesda)">
        <title>Whole genome assembly and annotation of the endangered Caribbean coral Acropora cervicornis.</title>
        <authorList>
            <person name="Selwyn J.D."/>
            <person name="Vollmer S.V."/>
        </authorList>
    </citation>
    <scope>NUCLEOTIDE SEQUENCE</scope>
    <source>
        <strain evidence="8">K2</strain>
    </source>
</reference>
<evidence type="ECO:0000313" key="9">
    <source>
        <dbReference type="Proteomes" id="UP001249851"/>
    </source>
</evidence>
<feature type="region of interest" description="Disordered" evidence="5">
    <location>
        <begin position="582"/>
        <end position="609"/>
    </location>
</feature>
<feature type="transmembrane region" description="Helical" evidence="6">
    <location>
        <begin position="1319"/>
        <end position="1342"/>
    </location>
</feature>
<protein>
    <submittedName>
        <fullName evidence="8">Voltage-dependent T-type calcium channel subunit alpha-1G</fullName>
    </submittedName>
</protein>
<dbReference type="GO" id="GO:0005248">
    <property type="term" value="F:voltage-gated sodium channel activity"/>
    <property type="evidence" value="ECO:0007669"/>
    <property type="project" value="TreeGrafter"/>
</dbReference>
<feature type="transmembrane region" description="Helical" evidence="6">
    <location>
        <begin position="746"/>
        <end position="771"/>
    </location>
</feature>
<dbReference type="GO" id="GO:0008332">
    <property type="term" value="F:low voltage-gated calcium channel activity"/>
    <property type="evidence" value="ECO:0007669"/>
    <property type="project" value="TreeGrafter"/>
</dbReference>
<evidence type="ECO:0000256" key="6">
    <source>
        <dbReference type="SAM" id="Phobius"/>
    </source>
</evidence>
<keyword evidence="9" id="KW-1185">Reference proteome</keyword>
<dbReference type="FunFam" id="1.10.287.70:FF:000156">
    <property type="entry name" value="Voltage-gated sodium channel Nav2.1"/>
    <property type="match status" value="1"/>
</dbReference>
<dbReference type="InterPro" id="IPR027359">
    <property type="entry name" value="Volt_channel_dom_sf"/>
</dbReference>
<keyword evidence="2 6" id="KW-0812">Transmembrane</keyword>
<dbReference type="PANTHER" id="PTHR10037">
    <property type="entry name" value="VOLTAGE-GATED CATION CHANNEL CALCIUM AND SODIUM"/>
    <property type="match status" value="1"/>
</dbReference>
<feature type="compositionally biased region" description="Polar residues" evidence="5">
    <location>
        <begin position="583"/>
        <end position="596"/>
    </location>
</feature>
<dbReference type="Gene3D" id="1.20.120.350">
    <property type="entry name" value="Voltage-gated potassium channels. Chain C"/>
    <property type="match status" value="2"/>
</dbReference>
<comment type="caution">
    <text evidence="8">The sequence shown here is derived from an EMBL/GenBank/DDBJ whole genome shotgun (WGS) entry which is preliminary data.</text>
</comment>
<feature type="domain" description="Ion transport" evidence="7">
    <location>
        <begin position="657"/>
        <end position="842"/>
    </location>
</feature>
<dbReference type="Gene3D" id="1.10.287.70">
    <property type="match status" value="4"/>
</dbReference>
<dbReference type="InterPro" id="IPR043203">
    <property type="entry name" value="VGCC_Ca_Na"/>
</dbReference>
<reference evidence="8" key="2">
    <citation type="journal article" date="2023" name="Science">
        <title>Genomic signatures of disease resistance in endangered staghorn corals.</title>
        <authorList>
            <person name="Vollmer S.V."/>
            <person name="Selwyn J.D."/>
            <person name="Despard B.A."/>
            <person name="Roesel C.L."/>
        </authorList>
    </citation>
    <scope>NUCLEOTIDE SEQUENCE</scope>
    <source>
        <strain evidence="8">K2</strain>
    </source>
</reference>
<feature type="transmembrane region" description="Helical" evidence="6">
    <location>
        <begin position="1099"/>
        <end position="1116"/>
    </location>
</feature>
<accession>A0AAD9R232</accession>
<dbReference type="GO" id="GO:0086010">
    <property type="term" value="P:membrane depolarization during action potential"/>
    <property type="evidence" value="ECO:0007669"/>
    <property type="project" value="TreeGrafter"/>
</dbReference>
<dbReference type="InterPro" id="IPR005821">
    <property type="entry name" value="Ion_trans_dom"/>
</dbReference>